<sequence length="371" mass="40520">MHTSMRRRTTAGVWRRLQAVLVALAMAARPAQCETQQSKKPLVTAVIVFGDSIMDPGNNNGLHTVVKANHPPYGKDFAGHVATGRFSNGLIPTDFIAQGLNLKQLLPPYLGVQHTPEDLLTGVSFASGATGFDPLTPIIVGVISLEQQLAYFDEYRSKLVGIAGEEETRRIIDGALFVVCAGTDDIANTYYTTPFRSAEYDVPAYVDLLLAGVESFLRNVSARGAKRIGFAGLPPIGCVPSQRTLGGGGPRRGCVPERNAAAQLYNARVQELIRELGEEDRAGFPTLVYLDIYAVIQDLVENGERHGFSETTRGCCSTGTVEVAVLCDARFAPVCDDVADHVFFDSYHPTQRAYKVIVDYIFDHYIHFLHL</sequence>
<protein>
    <submittedName>
        <fullName evidence="1">Uncharacterized protein</fullName>
    </submittedName>
</protein>
<keyword evidence="2" id="KW-1185">Reference proteome</keyword>
<organism evidence="1 2">
    <name type="scientific">Avena sativa</name>
    <name type="common">Oat</name>
    <dbReference type="NCBI Taxonomy" id="4498"/>
    <lineage>
        <taxon>Eukaryota</taxon>
        <taxon>Viridiplantae</taxon>
        <taxon>Streptophyta</taxon>
        <taxon>Embryophyta</taxon>
        <taxon>Tracheophyta</taxon>
        <taxon>Spermatophyta</taxon>
        <taxon>Magnoliopsida</taxon>
        <taxon>Liliopsida</taxon>
        <taxon>Poales</taxon>
        <taxon>Poaceae</taxon>
        <taxon>BOP clade</taxon>
        <taxon>Pooideae</taxon>
        <taxon>Poodae</taxon>
        <taxon>Poeae</taxon>
        <taxon>Poeae Chloroplast Group 1 (Aveneae type)</taxon>
        <taxon>Aveninae</taxon>
        <taxon>Avena</taxon>
    </lineage>
</organism>
<dbReference type="EnsemblPlants" id="AVESA.00010b.r2.2CG0324060.1">
    <property type="protein sequence ID" value="AVESA.00010b.r2.2CG0324060.1.CDS"/>
    <property type="gene ID" value="AVESA.00010b.r2.2CG0324060"/>
</dbReference>
<evidence type="ECO:0000313" key="2">
    <source>
        <dbReference type="Proteomes" id="UP001732700"/>
    </source>
</evidence>
<proteinExistence type="predicted"/>
<evidence type="ECO:0000313" key="1">
    <source>
        <dbReference type="EnsemblPlants" id="AVESA.00010b.r2.2CG0324060.1.CDS"/>
    </source>
</evidence>
<reference evidence="1" key="2">
    <citation type="submission" date="2025-09" db="UniProtKB">
        <authorList>
            <consortium name="EnsemblPlants"/>
        </authorList>
    </citation>
    <scope>IDENTIFICATION</scope>
</reference>
<accession>A0ACD5UX68</accession>
<reference evidence="1" key="1">
    <citation type="submission" date="2021-05" db="EMBL/GenBank/DDBJ databases">
        <authorList>
            <person name="Scholz U."/>
            <person name="Mascher M."/>
            <person name="Fiebig A."/>
        </authorList>
    </citation>
    <scope>NUCLEOTIDE SEQUENCE [LARGE SCALE GENOMIC DNA]</scope>
</reference>
<name>A0ACD5UX68_AVESA</name>
<dbReference type="Proteomes" id="UP001732700">
    <property type="component" value="Chromosome 2C"/>
</dbReference>